<reference evidence="1 2" key="1">
    <citation type="submission" date="2012-10" db="EMBL/GenBank/DDBJ databases">
        <authorList>
            <person name="Harkins D.M."/>
            <person name="Durkin A.S."/>
            <person name="Brinkac L.M."/>
            <person name="Haft D.H."/>
            <person name="Selengut J.D."/>
            <person name="Sanka R."/>
            <person name="DePew J."/>
            <person name="Purushe J."/>
            <person name="Chanthongthip A."/>
            <person name="Lattana O."/>
            <person name="Phetsouvanh R."/>
            <person name="Newton P.N."/>
            <person name="Vinetz J.M."/>
            <person name="Sutton G.G."/>
            <person name="Nierman W.C."/>
            <person name="Fouts D.E."/>
        </authorList>
    </citation>
    <scope>NUCLEOTIDE SEQUENCE [LARGE SCALE GENOMIC DNA]</scope>
    <source>
        <strain evidence="1 2">UI 12758</strain>
    </source>
</reference>
<proteinExistence type="predicted"/>
<gene>
    <name evidence="1" type="ORF">LEP1GSC105_2213</name>
</gene>
<evidence type="ECO:0000313" key="1">
    <source>
        <dbReference type="EMBL" id="EKR55874.1"/>
    </source>
</evidence>
<dbReference type="AlphaFoldDB" id="A0A0E2D7G6"/>
<name>A0A0E2D7G6_LEPIR</name>
<accession>A0A0E2D7G6</accession>
<protein>
    <submittedName>
        <fullName evidence="1">Uncharacterized protein</fullName>
    </submittedName>
</protein>
<dbReference type="Proteomes" id="UP000001340">
    <property type="component" value="Unassembled WGS sequence"/>
</dbReference>
<dbReference type="EMBL" id="AHNR02000028">
    <property type="protein sequence ID" value="EKR55874.1"/>
    <property type="molecule type" value="Genomic_DNA"/>
</dbReference>
<evidence type="ECO:0000313" key="2">
    <source>
        <dbReference type="Proteomes" id="UP000001340"/>
    </source>
</evidence>
<sequence>MNPSFSKNFLTPEYNTIENTVPDLKRKFPFSKMWELLQIVDLPVKL</sequence>
<comment type="caution">
    <text evidence="1">The sequence shown here is derived from an EMBL/GenBank/DDBJ whole genome shotgun (WGS) entry which is preliminary data.</text>
</comment>
<organism evidence="1 2">
    <name type="scientific">Leptospira interrogans str. UI 12758</name>
    <dbReference type="NCBI Taxonomy" id="1049938"/>
    <lineage>
        <taxon>Bacteria</taxon>
        <taxon>Pseudomonadati</taxon>
        <taxon>Spirochaetota</taxon>
        <taxon>Spirochaetia</taxon>
        <taxon>Leptospirales</taxon>
        <taxon>Leptospiraceae</taxon>
        <taxon>Leptospira</taxon>
    </lineage>
</organism>